<feature type="region of interest" description="Disordered" evidence="3">
    <location>
        <begin position="138"/>
        <end position="159"/>
    </location>
</feature>
<dbReference type="EMBL" id="LR593886">
    <property type="protein sequence ID" value="VTR92852.1"/>
    <property type="molecule type" value="Genomic_DNA"/>
</dbReference>
<dbReference type="InterPro" id="IPR001789">
    <property type="entry name" value="Sig_transdc_resp-reg_receiver"/>
</dbReference>
<dbReference type="Proteomes" id="UP000464178">
    <property type="component" value="Chromosome"/>
</dbReference>
<evidence type="ECO:0000259" key="4">
    <source>
        <dbReference type="PROSITE" id="PS50110"/>
    </source>
</evidence>
<organism evidence="5 6">
    <name type="scientific">Gemmata massiliana</name>
    <dbReference type="NCBI Taxonomy" id="1210884"/>
    <lineage>
        <taxon>Bacteria</taxon>
        <taxon>Pseudomonadati</taxon>
        <taxon>Planctomycetota</taxon>
        <taxon>Planctomycetia</taxon>
        <taxon>Gemmatales</taxon>
        <taxon>Gemmataceae</taxon>
        <taxon>Gemmata</taxon>
    </lineage>
</organism>
<dbReference type="SUPFAM" id="SSF52172">
    <property type="entry name" value="CheY-like"/>
    <property type="match status" value="1"/>
</dbReference>
<keyword evidence="5" id="KW-0808">Transferase</keyword>
<dbReference type="InterPro" id="IPR050595">
    <property type="entry name" value="Bact_response_regulator"/>
</dbReference>
<keyword evidence="6" id="KW-1185">Reference proteome</keyword>
<reference evidence="5 6" key="1">
    <citation type="submission" date="2019-05" db="EMBL/GenBank/DDBJ databases">
        <authorList>
            <consortium name="Science for Life Laboratories"/>
        </authorList>
    </citation>
    <scope>NUCLEOTIDE SEQUENCE [LARGE SCALE GENOMIC DNA]</scope>
    <source>
        <strain evidence="5">Soil9</strain>
    </source>
</reference>
<dbReference type="PROSITE" id="PS50110">
    <property type="entry name" value="RESPONSE_REGULATORY"/>
    <property type="match status" value="1"/>
</dbReference>
<dbReference type="PANTHER" id="PTHR44591">
    <property type="entry name" value="STRESS RESPONSE REGULATOR PROTEIN 1"/>
    <property type="match status" value="1"/>
</dbReference>
<evidence type="ECO:0000256" key="2">
    <source>
        <dbReference type="PROSITE-ProRule" id="PRU00169"/>
    </source>
</evidence>
<protein>
    <recommendedName>
        <fullName evidence="4">Response regulatory domain-containing protein</fullName>
    </recommendedName>
</protein>
<gene>
    <name evidence="5" type="ORF">SOIL9_48620</name>
</gene>
<keyword evidence="1 2" id="KW-0597">Phosphoprotein</keyword>
<feature type="domain" description="Response regulatory" evidence="4">
    <location>
        <begin position="12"/>
        <end position="129"/>
    </location>
</feature>
<dbReference type="RefSeq" id="WP_162667662.1">
    <property type="nucleotide sequence ID" value="NZ_LR593886.1"/>
</dbReference>
<dbReference type="AlphaFoldDB" id="A0A6P2D099"/>
<accession>A0A6P2D099</accession>
<dbReference type="Pfam" id="PF00072">
    <property type="entry name" value="Response_reg"/>
    <property type="match status" value="1"/>
</dbReference>
<feature type="modified residue" description="4-aspartylphosphate" evidence="2">
    <location>
        <position position="61"/>
    </location>
</feature>
<evidence type="ECO:0000256" key="3">
    <source>
        <dbReference type="SAM" id="MobiDB-lite"/>
    </source>
</evidence>
<dbReference type="SMART" id="SM00448">
    <property type="entry name" value="REC"/>
    <property type="match status" value="1"/>
</dbReference>
<dbReference type="GO" id="GO:0000160">
    <property type="term" value="P:phosphorelay signal transduction system"/>
    <property type="evidence" value="ECO:0007669"/>
    <property type="project" value="InterPro"/>
</dbReference>
<evidence type="ECO:0000313" key="5">
    <source>
        <dbReference type="EMBL" id="VTR92852.1"/>
    </source>
</evidence>
<dbReference type="GO" id="GO:0016301">
    <property type="term" value="F:kinase activity"/>
    <property type="evidence" value="ECO:0007669"/>
    <property type="project" value="UniProtKB-KW"/>
</dbReference>
<name>A0A6P2D099_9BACT</name>
<evidence type="ECO:0000256" key="1">
    <source>
        <dbReference type="ARBA" id="ARBA00022553"/>
    </source>
</evidence>
<dbReference type="InterPro" id="IPR011006">
    <property type="entry name" value="CheY-like_superfamily"/>
</dbReference>
<dbReference type="Gene3D" id="3.40.50.2300">
    <property type="match status" value="1"/>
</dbReference>
<keyword evidence="5" id="KW-0418">Kinase</keyword>
<evidence type="ECO:0000313" key="6">
    <source>
        <dbReference type="Proteomes" id="UP000464178"/>
    </source>
</evidence>
<dbReference type="PANTHER" id="PTHR44591:SF3">
    <property type="entry name" value="RESPONSE REGULATORY DOMAIN-CONTAINING PROTEIN"/>
    <property type="match status" value="1"/>
</dbReference>
<sequence>MSSHPFTQYPLLVLVVDDDIDTVESQADLLSLQGHTVRTARNGEDALTCAETERPDVVLLDIRMPGQSGCDVARAIRKNCAGKRQPIIIAVTGCSSEDDLRRSEGAGFDLHLVKPVEPAILVGVLERIRRLLTPPIPAAELDHSSEDPPDGWQGRHCCV</sequence>
<dbReference type="KEGG" id="gms:SOIL9_48620"/>
<proteinExistence type="predicted"/>